<evidence type="ECO:0000313" key="1">
    <source>
        <dbReference type="EMBL" id="NMQ06084.1"/>
    </source>
</evidence>
<proteinExistence type="predicted"/>
<dbReference type="EMBL" id="SPMX01000035">
    <property type="protein sequence ID" value="NMQ06084.1"/>
    <property type="molecule type" value="Genomic_DNA"/>
</dbReference>
<dbReference type="InterPro" id="IPR025354">
    <property type="entry name" value="DUF4258"/>
</dbReference>
<evidence type="ECO:0000313" key="2">
    <source>
        <dbReference type="Proteomes" id="UP000886469"/>
    </source>
</evidence>
<comment type="caution">
    <text evidence="1">The sequence shown here is derived from an EMBL/GenBank/DDBJ whole genome shotgun (WGS) entry which is preliminary data.</text>
</comment>
<keyword evidence="2" id="KW-1185">Reference proteome</keyword>
<sequence>MSKISCIKPTDKQAIEWVKEAGSQKRRLVFTEHAELRMKERRIGRRQVLQTLQNGHISEPLHQDIRGDWRCNVSWFYAGVRLNALNVTRHCHNLINGQIPGCTSGRLLAKCLSP</sequence>
<dbReference type="Proteomes" id="UP000886469">
    <property type="component" value="Unassembled WGS sequence"/>
</dbReference>
<dbReference type="Pfam" id="PF14076">
    <property type="entry name" value="DUF4258"/>
    <property type="match status" value="1"/>
</dbReference>
<dbReference type="RefSeq" id="WP_169070678.1">
    <property type="nucleotide sequence ID" value="NZ_SPMX01000035.1"/>
</dbReference>
<gene>
    <name evidence="1" type="ORF">E4Q08_12900</name>
</gene>
<organism evidence="1 2">
    <name type="scientific">Candidatus Accumulibacter contiguus</name>
    <dbReference type="NCBI Taxonomy" id="2954381"/>
    <lineage>
        <taxon>Bacteria</taxon>
        <taxon>Pseudomonadati</taxon>
        <taxon>Pseudomonadota</taxon>
        <taxon>Betaproteobacteria</taxon>
        <taxon>Candidatus Accumulibacter</taxon>
    </lineage>
</organism>
<reference evidence="1" key="1">
    <citation type="submission" date="2019-03" db="EMBL/GenBank/DDBJ databases">
        <title>Metabolic reconstructions from genomes of highly enriched 'Candidatus Accumulibacter' and 'Candidatus Competibacter' bioreactor populations.</title>
        <authorList>
            <person name="Annavajhala M.K."/>
            <person name="Welles L."/>
            <person name="Abbas B."/>
            <person name="Sorokin D."/>
            <person name="Park H."/>
            <person name="Van Loosdrecht M."/>
            <person name="Chandran K."/>
        </authorList>
    </citation>
    <scope>NUCLEOTIDE SEQUENCE</scope>
    <source>
        <strain evidence="1">SBR_L</strain>
    </source>
</reference>
<accession>A0ABX1T8U5</accession>
<name>A0ABX1T8U5_9PROT</name>
<protein>
    <submittedName>
        <fullName evidence="1">DUF4258 domain-containing protein</fullName>
    </submittedName>
</protein>